<evidence type="ECO:0000256" key="1">
    <source>
        <dbReference type="ARBA" id="ARBA00010641"/>
    </source>
</evidence>
<protein>
    <submittedName>
        <fullName evidence="7">RNA polymerase sigma-70 factor (ECF subfamily)</fullName>
    </submittedName>
</protein>
<dbReference type="GO" id="GO:0016987">
    <property type="term" value="F:sigma factor activity"/>
    <property type="evidence" value="ECO:0007669"/>
    <property type="project" value="UniProtKB-KW"/>
</dbReference>
<dbReference type="PANTHER" id="PTHR43133">
    <property type="entry name" value="RNA POLYMERASE ECF-TYPE SIGMA FACTO"/>
    <property type="match status" value="1"/>
</dbReference>
<dbReference type="OrthoDB" id="1027298at2"/>
<dbReference type="InterPro" id="IPR013325">
    <property type="entry name" value="RNA_pol_sigma_r2"/>
</dbReference>
<dbReference type="AlphaFoldDB" id="A0A316DQN3"/>
<organism evidence="7 8">
    <name type="scientific">Xanthomarina spongicola</name>
    <dbReference type="NCBI Taxonomy" id="570520"/>
    <lineage>
        <taxon>Bacteria</taxon>
        <taxon>Pseudomonadati</taxon>
        <taxon>Bacteroidota</taxon>
        <taxon>Flavobacteriia</taxon>
        <taxon>Flavobacteriales</taxon>
        <taxon>Flavobacteriaceae</taxon>
        <taxon>Xanthomarina</taxon>
    </lineage>
</organism>
<dbReference type="InterPro" id="IPR036388">
    <property type="entry name" value="WH-like_DNA-bd_sf"/>
</dbReference>
<dbReference type="SUPFAM" id="SSF88946">
    <property type="entry name" value="Sigma2 domain of RNA polymerase sigma factors"/>
    <property type="match status" value="1"/>
</dbReference>
<evidence type="ECO:0000313" key="8">
    <source>
        <dbReference type="Proteomes" id="UP000245430"/>
    </source>
</evidence>
<dbReference type="InterPro" id="IPR039425">
    <property type="entry name" value="RNA_pol_sigma-70-like"/>
</dbReference>
<name>A0A316DQN3_9FLAO</name>
<feature type="domain" description="RNA polymerase sigma-70 region 2" evidence="5">
    <location>
        <begin position="31"/>
        <end position="97"/>
    </location>
</feature>
<dbReference type="GO" id="GO:0003677">
    <property type="term" value="F:DNA binding"/>
    <property type="evidence" value="ECO:0007669"/>
    <property type="project" value="InterPro"/>
</dbReference>
<dbReference type="RefSeq" id="WP_109682060.1">
    <property type="nucleotide sequence ID" value="NZ_QGGP01000003.1"/>
</dbReference>
<keyword evidence="3" id="KW-0731">Sigma factor</keyword>
<comment type="caution">
    <text evidence="7">The sequence shown here is derived from an EMBL/GenBank/DDBJ whole genome shotgun (WGS) entry which is preliminary data.</text>
</comment>
<dbReference type="GO" id="GO:0006352">
    <property type="term" value="P:DNA-templated transcription initiation"/>
    <property type="evidence" value="ECO:0007669"/>
    <property type="project" value="InterPro"/>
</dbReference>
<evidence type="ECO:0000313" key="7">
    <source>
        <dbReference type="EMBL" id="PWK19053.1"/>
    </source>
</evidence>
<dbReference type="InterPro" id="IPR014284">
    <property type="entry name" value="RNA_pol_sigma-70_dom"/>
</dbReference>
<accession>A0A316DQN3</accession>
<evidence type="ECO:0000259" key="5">
    <source>
        <dbReference type="Pfam" id="PF04542"/>
    </source>
</evidence>
<feature type="domain" description="RNA polymerase sigma factor 70 region 4 type 2" evidence="6">
    <location>
        <begin position="130"/>
        <end position="181"/>
    </location>
</feature>
<dbReference type="Proteomes" id="UP000245430">
    <property type="component" value="Unassembled WGS sequence"/>
</dbReference>
<gene>
    <name evidence="7" type="ORF">LX78_01531</name>
</gene>
<reference evidence="7 8" key="1">
    <citation type="submission" date="2018-05" db="EMBL/GenBank/DDBJ databases">
        <title>Genomic Encyclopedia of Archaeal and Bacterial Type Strains, Phase II (KMG-II): from individual species to whole genera.</title>
        <authorList>
            <person name="Goeker M."/>
        </authorList>
    </citation>
    <scope>NUCLEOTIDE SEQUENCE [LARGE SCALE GENOMIC DNA]</scope>
    <source>
        <strain evidence="7 8">DSM 22637</strain>
    </source>
</reference>
<dbReference type="CDD" id="cd06171">
    <property type="entry name" value="Sigma70_r4"/>
    <property type="match status" value="1"/>
</dbReference>
<dbReference type="NCBIfam" id="TIGR02937">
    <property type="entry name" value="sigma70-ECF"/>
    <property type="match status" value="1"/>
</dbReference>
<dbReference type="Gene3D" id="1.10.1740.10">
    <property type="match status" value="1"/>
</dbReference>
<keyword evidence="2" id="KW-0805">Transcription regulation</keyword>
<evidence type="ECO:0000256" key="4">
    <source>
        <dbReference type="ARBA" id="ARBA00023163"/>
    </source>
</evidence>
<evidence type="ECO:0000259" key="6">
    <source>
        <dbReference type="Pfam" id="PF08281"/>
    </source>
</evidence>
<evidence type="ECO:0000256" key="2">
    <source>
        <dbReference type="ARBA" id="ARBA00023015"/>
    </source>
</evidence>
<keyword evidence="8" id="KW-1185">Reference proteome</keyword>
<comment type="similarity">
    <text evidence="1">Belongs to the sigma-70 factor family. ECF subfamily.</text>
</comment>
<dbReference type="InterPro" id="IPR007627">
    <property type="entry name" value="RNA_pol_sigma70_r2"/>
</dbReference>
<dbReference type="Pfam" id="PF08281">
    <property type="entry name" value="Sigma70_r4_2"/>
    <property type="match status" value="1"/>
</dbReference>
<proteinExistence type="inferred from homology"/>
<dbReference type="Pfam" id="PF04542">
    <property type="entry name" value="Sigma70_r2"/>
    <property type="match status" value="1"/>
</dbReference>
<evidence type="ECO:0000256" key="3">
    <source>
        <dbReference type="ARBA" id="ARBA00023082"/>
    </source>
</evidence>
<dbReference type="Gene3D" id="1.10.10.10">
    <property type="entry name" value="Winged helix-like DNA-binding domain superfamily/Winged helix DNA-binding domain"/>
    <property type="match status" value="1"/>
</dbReference>
<dbReference type="InterPro" id="IPR013324">
    <property type="entry name" value="RNA_pol_sigma_r3/r4-like"/>
</dbReference>
<keyword evidence="4" id="KW-0804">Transcription</keyword>
<dbReference type="PANTHER" id="PTHR43133:SF51">
    <property type="entry name" value="RNA POLYMERASE SIGMA FACTOR"/>
    <property type="match status" value="1"/>
</dbReference>
<dbReference type="InterPro" id="IPR013249">
    <property type="entry name" value="RNA_pol_sigma70_r4_t2"/>
</dbReference>
<dbReference type="EMBL" id="QGGP01000003">
    <property type="protein sequence ID" value="PWK19053.1"/>
    <property type="molecule type" value="Genomic_DNA"/>
</dbReference>
<dbReference type="SUPFAM" id="SSF88659">
    <property type="entry name" value="Sigma3 and sigma4 domains of RNA polymerase sigma factors"/>
    <property type="match status" value="1"/>
</dbReference>
<sequence>MKTDLSYLQLTDEELVSQIVKDENTLLFGILYDRYIHIIYNKCYGFSKSEHEAEDITQDVFVKLYTKLSMFRGESKFSTWLYAFTYNFCVNYINRNTAKKIEKNSVNSEQYDHLLIDTDDYNLFQLKVKKLQKALKLINPEDKMILLLKYQDDLTIKDLEVVLEIGESAVKMRLKRAKAKIVEIYNNL</sequence>